<reference evidence="3 4" key="1">
    <citation type="journal article" date="2019" name="Emerg. Microbes Infect.">
        <title>Comprehensive subspecies identification of 175 nontuberculous mycobacteria species based on 7547 genomic profiles.</title>
        <authorList>
            <person name="Matsumoto Y."/>
            <person name="Kinjo T."/>
            <person name="Motooka D."/>
            <person name="Nabeya D."/>
            <person name="Jung N."/>
            <person name="Uechi K."/>
            <person name="Horii T."/>
            <person name="Iida T."/>
            <person name="Fujita J."/>
            <person name="Nakamura S."/>
        </authorList>
    </citation>
    <scope>NUCLEOTIDE SEQUENCE [LARGE SCALE GENOMIC DNA]</scope>
    <source>
        <strain evidence="3 4">JCM 6367</strain>
    </source>
</reference>
<evidence type="ECO:0000313" key="3">
    <source>
        <dbReference type="EMBL" id="BBY76485.1"/>
    </source>
</evidence>
<dbReference type="Pfam" id="PF02720">
    <property type="entry name" value="DUF222"/>
    <property type="match status" value="1"/>
</dbReference>
<feature type="compositionally biased region" description="Polar residues" evidence="1">
    <location>
        <begin position="169"/>
        <end position="178"/>
    </location>
</feature>
<protein>
    <recommendedName>
        <fullName evidence="2">DUF222 domain-containing protein</fullName>
    </recommendedName>
</protein>
<dbReference type="AlphaFoldDB" id="A0A7I7U5Z7"/>
<gene>
    <name evidence="3" type="ORF">MPRF_33840</name>
</gene>
<evidence type="ECO:0000313" key="4">
    <source>
        <dbReference type="Proteomes" id="UP000466554"/>
    </source>
</evidence>
<feature type="region of interest" description="Disordered" evidence="1">
    <location>
        <begin position="164"/>
        <end position="184"/>
    </location>
</feature>
<feature type="compositionally biased region" description="Basic and acidic residues" evidence="1">
    <location>
        <begin position="371"/>
        <end position="381"/>
    </location>
</feature>
<feature type="region of interest" description="Disordered" evidence="1">
    <location>
        <begin position="357"/>
        <end position="409"/>
    </location>
</feature>
<dbReference type="InterPro" id="IPR003615">
    <property type="entry name" value="HNH_nuc"/>
</dbReference>
<feature type="domain" description="DUF222" evidence="2">
    <location>
        <begin position="3"/>
        <end position="288"/>
    </location>
</feature>
<evidence type="ECO:0000256" key="1">
    <source>
        <dbReference type="SAM" id="MobiDB-lite"/>
    </source>
</evidence>
<sequence length="409" mass="44154">MLRIRWRISVTEANRRLTEACLLAPRPSVTGPALPPLLPATAIAQEGGLINPEHVDVIRKSVAKLPSWVDTATREQFEVDLVRTAVGVGPKELKDAAELILFLLDQDGPEPDDTERARQRGVTKHKQRADGMVDVTATLTPEAWAVLEVIFAKYAAPGMCNPADPEPCTSGTPSQTQIDSDDRSLAQRQHDALIAVGRIALMSGELGTLNGLPVSIIIRTTLQDLESRAGIGVTGGGTRMPIKDVIRMAGHANHYLAVFDNATGAALDLFRTKRIATPEQRIMLIARDGGCTKPCCTVGAYGSQVHHVVTDWARGGNTNINELGLACGPDNRSVHPDDPTAWTTRINTRGEVEWLPPEHLDTGQARVNTYHRPERLLRPPEEPENDSPAAEPDNPGEPGGPAPPEDHAA</sequence>
<proteinExistence type="predicted"/>
<dbReference type="Proteomes" id="UP000466554">
    <property type="component" value="Chromosome"/>
</dbReference>
<dbReference type="InterPro" id="IPR003870">
    <property type="entry name" value="DUF222"/>
</dbReference>
<dbReference type="EMBL" id="AP022598">
    <property type="protein sequence ID" value="BBY76485.1"/>
    <property type="molecule type" value="Genomic_DNA"/>
</dbReference>
<name>A0A7I7U5Z7_MYCPF</name>
<accession>A0A7I7U5Z7</accession>
<organism evidence="3 4">
    <name type="scientific">Mycolicibacterium parafortuitum</name>
    <name type="common">Mycobacterium parafortuitum</name>
    <dbReference type="NCBI Taxonomy" id="39692"/>
    <lineage>
        <taxon>Bacteria</taxon>
        <taxon>Bacillati</taxon>
        <taxon>Actinomycetota</taxon>
        <taxon>Actinomycetes</taxon>
        <taxon>Mycobacteriales</taxon>
        <taxon>Mycobacteriaceae</taxon>
        <taxon>Mycolicibacterium</taxon>
    </lineage>
</organism>
<evidence type="ECO:0000259" key="2">
    <source>
        <dbReference type="Pfam" id="PF02720"/>
    </source>
</evidence>
<dbReference type="CDD" id="cd00085">
    <property type="entry name" value="HNHc"/>
    <property type="match status" value="1"/>
</dbReference>